<reference evidence="3" key="1">
    <citation type="journal article" date="2004" name="Nature">
        <title>Genome duplication in the teleost fish Tetraodon nigroviridis reveals the early vertebrate proto-karyotype.</title>
        <authorList>
            <person name="Jaillon O."/>
            <person name="Aury J.-M."/>
            <person name="Brunet F."/>
            <person name="Petit J.-L."/>
            <person name="Stange-Thomann N."/>
            <person name="Mauceli E."/>
            <person name="Bouneau L."/>
            <person name="Fischer C."/>
            <person name="Ozouf-Costaz C."/>
            <person name="Bernot A."/>
            <person name="Nicaud S."/>
            <person name="Jaffe D."/>
            <person name="Fisher S."/>
            <person name="Lutfalla G."/>
            <person name="Dossat C."/>
            <person name="Segurens B."/>
            <person name="Dasilva C."/>
            <person name="Salanoubat M."/>
            <person name="Levy M."/>
            <person name="Boudet N."/>
            <person name="Castellano S."/>
            <person name="Anthouard V."/>
            <person name="Jubin C."/>
            <person name="Castelli V."/>
            <person name="Katinka M."/>
            <person name="Vacherie B."/>
            <person name="Biemont C."/>
            <person name="Skalli Z."/>
            <person name="Cattolico L."/>
            <person name="Poulain J."/>
            <person name="De Berardinis V."/>
            <person name="Cruaud C."/>
            <person name="Duprat S."/>
            <person name="Brottier P."/>
            <person name="Coutanceau J.-P."/>
            <person name="Gouzy J."/>
            <person name="Parra G."/>
            <person name="Lardier G."/>
            <person name="Chapple C."/>
            <person name="McKernan K.J."/>
            <person name="McEwan P."/>
            <person name="Bosak S."/>
            <person name="Kellis M."/>
            <person name="Volff J.-N."/>
            <person name="Guigo R."/>
            <person name="Zody M.C."/>
            <person name="Mesirov J."/>
            <person name="Lindblad-Toh K."/>
            <person name="Birren B."/>
            <person name="Nusbaum C."/>
            <person name="Kahn D."/>
            <person name="Robinson-Rechavi M."/>
            <person name="Laudet V."/>
            <person name="Schachter V."/>
            <person name="Quetier F."/>
            <person name="Saurin W."/>
            <person name="Scarpelli C."/>
            <person name="Wincker P."/>
            <person name="Lander E.S."/>
            <person name="Weissenbach J."/>
            <person name="Roest Crollius H."/>
        </authorList>
    </citation>
    <scope>NUCLEOTIDE SEQUENCE [LARGE SCALE GENOMIC DNA]</scope>
</reference>
<dbReference type="Pfam" id="PF15328">
    <property type="entry name" value="GCOM2"/>
    <property type="match status" value="1"/>
</dbReference>
<keyword evidence="1" id="KW-0175">Coiled coil</keyword>
<proteinExistence type="predicted"/>
<comment type="caution">
    <text evidence="3">The sequence shown here is derived from an EMBL/GenBank/DDBJ whole genome shotgun (WGS) entry which is preliminary data.</text>
</comment>
<dbReference type="PANTHER" id="PTHR23171">
    <property type="entry name" value="GDOWN1"/>
    <property type="match status" value="1"/>
</dbReference>
<sequence>MSGQTDKVKVEKLKRLRREELAEILLGQERLLSNPKLMKSLPDKGQKIIKYIEQLRLAIQYWDDEERRLSAARAKLKSEQERSAVTTETAANAAVTTETAANAAAASDDSDLVRSLGTMSVSDMDPDVWGDTVPRQTTHLPEENYFFKTHEKKKPHCLNVLEQIENTNPARKQKFRTNQFPQREDASRQERRAEERKRLEELSAATLAPPQHGGAVLLSLEESASLLQEQTRRRRELEAKVAAQKLSGGLKISMQTYSPEDSSMASYRQVPGEEDHGSSDED</sequence>
<dbReference type="AlphaFoldDB" id="Q4SIE8"/>
<name>Q4SIE8_TETNG</name>
<feature type="compositionally biased region" description="Basic and acidic residues" evidence="2">
    <location>
        <begin position="271"/>
        <end position="282"/>
    </location>
</feature>
<dbReference type="InterPro" id="IPR051375">
    <property type="entry name" value="Tuftelin_GRINL1A/MYZAP/CCD68"/>
</dbReference>
<dbReference type="EMBL" id="CAAE01014581">
    <property type="protein sequence ID" value="CAF99584.1"/>
    <property type="molecule type" value="Genomic_DNA"/>
</dbReference>
<feature type="compositionally biased region" description="Polar residues" evidence="2">
    <location>
        <begin position="253"/>
        <end position="266"/>
    </location>
</feature>
<dbReference type="InterPro" id="IPR026213">
    <property type="entry name" value="GRINL1"/>
</dbReference>
<organism evidence="3">
    <name type="scientific">Tetraodon nigroviridis</name>
    <name type="common">Spotted green pufferfish</name>
    <name type="synonym">Chelonodon nigroviridis</name>
    <dbReference type="NCBI Taxonomy" id="99883"/>
    <lineage>
        <taxon>Eukaryota</taxon>
        <taxon>Metazoa</taxon>
        <taxon>Chordata</taxon>
        <taxon>Craniata</taxon>
        <taxon>Vertebrata</taxon>
        <taxon>Euteleostomi</taxon>
        <taxon>Actinopterygii</taxon>
        <taxon>Neopterygii</taxon>
        <taxon>Teleostei</taxon>
        <taxon>Neoteleostei</taxon>
        <taxon>Acanthomorphata</taxon>
        <taxon>Eupercaria</taxon>
        <taxon>Tetraodontiformes</taxon>
        <taxon>Tetradontoidea</taxon>
        <taxon>Tetraodontidae</taxon>
        <taxon>Tetraodon</taxon>
    </lineage>
</organism>
<feature type="compositionally biased region" description="Basic and acidic residues" evidence="2">
    <location>
        <begin position="182"/>
        <end position="201"/>
    </location>
</feature>
<feature type="region of interest" description="Disordered" evidence="2">
    <location>
        <begin position="252"/>
        <end position="282"/>
    </location>
</feature>
<evidence type="ECO:0000313" key="3">
    <source>
        <dbReference type="EMBL" id="CAF99584.1"/>
    </source>
</evidence>
<dbReference type="OrthoDB" id="2408655at2759"/>
<evidence type="ECO:0000256" key="1">
    <source>
        <dbReference type="SAM" id="Coils"/>
    </source>
</evidence>
<dbReference type="GO" id="GO:0035556">
    <property type="term" value="P:intracellular signal transduction"/>
    <property type="evidence" value="ECO:0007669"/>
    <property type="project" value="TreeGrafter"/>
</dbReference>
<evidence type="ECO:0000256" key="2">
    <source>
        <dbReference type="SAM" id="MobiDB-lite"/>
    </source>
</evidence>
<reference evidence="3" key="2">
    <citation type="submission" date="2004-02" db="EMBL/GenBank/DDBJ databases">
        <authorList>
            <consortium name="Genoscope"/>
            <consortium name="Whitehead Institute Centre for Genome Research"/>
        </authorList>
    </citation>
    <scope>NUCLEOTIDE SEQUENCE</scope>
</reference>
<feature type="region of interest" description="Disordered" evidence="2">
    <location>
        <begin position="168"/>
        <end position="210"/>
    </location>
</feature>
<dbReference type="GO" id="GO:0003711">
    <property type="term" value="F:transcription elongation factor activity"/>
    <property type="evidence" value="ECO:0007669"/>
    <property type="project" value="InterPro"/>
</dbReference>
<accession>Q4SIE8</accession>
<gene>
    <name evidence="3" type="ORF">GSTENG00017716001</name>
</gene>
<dbReference type="GO" id="GO:0006368">
    <property type="term" value="P:transcription elongation by RNA polymerase II"/>
    <property type="evidence" value="ECO:0007669"/>
    <property type="project" value="InterPro"/>
</dbReference>
<dbReference type="PANTHER" id="PTHR23171:SF4">
    <property type="entry name" value="TUFTELIN"/>
    <property type="match status" value="1"/>
</dbReference>
<feature type="coiled-coil region" evidence="1">
    <location>
        <begin position="220"/>
        <end position="247"/>
    </location>
</feature>
<feature type="compositionally biased region" description="Polar residues" evidence="2">
    <location>
        <begin position="168"/>
        <end position="181"/>
    </location>
</feature>
<protein>
    <submittedName>
        <fullName evidence="3">(spotted green pufferfish) hypothetical protein</fullName>
    </submittedName>
</protein>
<dbReference type="GO" id="GO:0005634">
    <property type="term" value="C:nucleus"/>
    <property type="evidence" value="ECO:0007669"/>
    <property type="project" value="InterPro"/>
</dbReference>
<dbReference type="KEGG" id="tng:GSTEN00017716G001"/>